<organism evidence="1 2">
    <name type="scientific">Araneus ventricosus</name>
    <name type="common">Orbweaver spider</name>
    <name type="synonym">Epeira ventricosa</name>
    <dbReference type="NCBI Taxonomy" id="182803"/>
    <lineage>
        <taxon>Eukaryota</taxon>
        <taxon>Metazoa</taxon>
        <taxon>Ecdysozoa</taxon>
        <taxon>Arthropoda</taxon>
        <taxon>Chelicerata</taxon>
        <taxon>Arachnida</taxon>
        <taxon>Araneae</taxon>
        <taxon>Araneomorphae</taxon>
        <taxon>Entelegynae</taxon>
        <taxon>Araneoidea</taxon>
        <taxon>Araneidae</taxon>
        <taxon>Araneus</taxon>
    </lineage>
</organism>
<protein>
    <submittedName>
        <fullName evidence="1">Uncharacterized protein</fullName>
    </submittedName>
</protein>
<evidence type="ECO:0000313" key="2">
    <source>
        <dbReference type="Proteomes" id="UP000499080"/>
    </source>
</evidence>
<dbReference type="EMBL" id="BGPR01006563">
    <property type="protein sequence ID" value="GBN20078.1"/>
    <property type="molecule type" value="Genomic_DNA"/>
</dbReference>
<keyword evidence="2" id="KW-1185">Reference proteome</keyword>
<gene>
    <name evidence="1" type="ORF">AVEN_234772_1</name>
</gene>
<evidence type="ECO:0000313" key="1">
    <source>
        <dbReference type="EMBL" id="GBN20078.1"/>
    </source>
</evidence>
<dbReference type="Proteomes" id="UP000499080">
    <property type="component" value="Unassembled WGS sequence"/>
</dbReference>
<proteinExistence type="predicted"/>
<dbReference type="AlphaFoldDB" id="A0A4Y2LZ40"/>
<name>A0A4Y2LZ40_ARAVE</name>
<sequence length="114" mass="12788">MRVHGGLYLRSRLRSRKVLGWRPDSIEDPPCTRAYVCLVHVKSDVVGPTSFCWCGAGSLARRVPVQVLSSSSDRGSKLRGPTQNSFLPLFVSKMLLNSNELRFVLISIQHTNYL</sequence>
<reference evidence="1 2" key="1">
    <citation type="journal article" date="2019" name="Sci. Rep.">
        <title>Orb-weaving spider Araneus ventricosus genome elucidates the spidroin gene catalogue.</title>
        <authorList>
            <person name="Kono N."/>
            <person name="Nakamura H."/>
            <person name="Ohtoshi R."/>
            <person name="Moran D.A.P."/>
            <person name="Shinohara A."/>
            <person name="Yoshida Y."/>
            <person name="Fujiwara M."/>
            <person name="Mori M."/>
            <person name="Tomita M."/>
            <person name="Arakawa K."/>
        </authorList>
    </citation>
    <scope>NUCLEOTIDE SEQUENCE [LARGE SCALE GENOMIC DNA]</scope>
</reference>
<comment type="caution">
    <text evidence="1">The sequence shown here is derived from an EMBL/GenBank/DDBJ whole genome shotgun (WGS) entry which is preliminary data.</text>
</comment>
<accession>A0A4Y2LZ40</accession>